<proteinExistence type="predicted"/>
<accession>A0ABN2B5I2</accession>
<reference evidence="2 3" key="1">
    <citation type="journal article" date="2019" name="Int. J. Syst. Evol. Microbiol.">
        <title>The Global Catalogue of Microorganisms (GCM) 10K type strain sequencing project: providing services to taxonomists for standard genome sequencing and annotation.</title>
        <authorList>
            <consortium name="The Broad Institute Genomics Platform"/>
            <consortium name="The Broad Institute Genome Sequencing Center for Infectious Disease"/>
            <person name="Wu L."/>
            <person name="Ma J."/>
        </authorList>
    </citation>
    <scope>NUCLEOTIDE SEQUENCE [LARGE SCALE GENOMIC DNA]</scope>
    <source>
        <strain evidence="2 3">JCM 14588</strain>
    </source>
</reference>
<evidence type="ECO:0000256" key="1">
    <source>
        <dbReference type="SAM" id="MobiDB-lite"/>
    </source>
</evidence>
<comment type="caution">
    <text evidence="2">The sequence shown here is derived from an EMBL/GenBank/DDBJ whole genome shotgun (WGS) entry which is preliminary data.</text>
</comment>
<organism evidence="2 3">
    <name type="scientific">Dermacoccus barathri</name>
    <dbReference type="NCBI Taxonomy" id="322601"/>
    <lineage>
        <taxon>Bacteria</taxon>
        <taxon>Bacillati</taxon>
        <taxon>Actinomycetota</taxon>
        <taxon>Actinomycetes</taxon>
        <taxon>Micrococcales</taxon>
        <taxon>Dermacoccaceae</taxon>
        <taxon>Dermacoccus</taxon>
    </lineage>
</organism>
<sequence>MQSPGWSDGNPHERGGVLQVMTRPRQPRGKHVPHPEHIPFEGFVPVRPIPGDHMQHTHRPTQAPTARPHTHDAAYARPKH</sequence>
<evidence type="ECO:0000313" key="2">
    <source>
        <dbReference type="EMBL" id="GAA1534330.1"/>
    </source>
</evidence>
<gene>
    <name evidence="2" type="ORF">GCM10009762_05790</name>
</gene>
<evidence type="ECO:0000313" key="3">
    <source>
        <dbReference type="Proteomes" id="UP001501288"/>
    </source>
</evidence>
<dbReference type="EMBL" id="BAAANV010000015">
    <property type="protein sequence ID" value="GAA1534330.1"/>
    <property type="molecule type" value="Genomic_DNA"/>
</dbReference>
<dbReference type="Proteomes" id="UP001501288">
    <property type="component" value="Unassembled WGS sequence"/>
</dbReference>
<name>A0ABN2B5I2_9MICO</name>
<protein>
    <submittedName>
        <fullName evidence="2">Uncharacterized protein</fullName>
    </submittedName>
</protein>
<keyword evidence="3" id="KW-1185">Reference proteome</keyword>
<feature type="region of interest" description="Disordered" evidence="1">
    <location>
        <begin position="1"/>
        <end position="80"/>
    </location>
</feature>